<dbReference type="OrthoDB" id="3759773at2759"/>
<dbReference type="SUPFAM" id="SSF52047">
    <property type="entry name" value="RNI-like"/>
    <property type="match status" value="1"/>
</dbReference>
<gene>
    <name evidence="1" type="ORF">FBEOM_11497</name>
</gene>
<organism evidence="1 2">
    <name type="scientific">Fusarium beomiforme</name>
    <dbReference type="NCBI Taxonomy" id="44412"/>
    <lineage>
        <taxon>Eukaryota</taxon>
        <taxon>Fungi</taxon>
        <taxon>Dikarya</taxon>
        <taxon>Ascomycota</taxon>
        <taxon>Pezizomycotina</taxon>
        <taxon>Sordariomycetes</taxon>
        <taxon>Hypocreomycetidae</taxon>
        <taxon>Hypocreales</taxon>
        <taxon>Nectriaceae</taxon>
        <taxon>Fusarium</taxon>
        <taxon>Fusarium burgessii species complex</taxon>
    </lineage>
</organism>
<reference evidence="1" key="1">
    <citation type="journal article" date="2017" name="Mycologia">
        <title>Fusarium algeriense, sp. nov., a novel toxigenic crown rot pathogen of durum wheat from Algeria is nested in the Fusarium burgessii species complex.</title>
        <authorList>
            <person name="Laraba I."/>
            <person name="Keddad A."/>
            <person name="Boureghda H."/>
            <person name="Abdallah N."/>
            <person name="Vaughan M.M."/>
            <person name="Proctor R.H."/>
            <person name="Busman M."/>
            <person name="O'Donnell K."/>
        </authorList>
    </citation>
    <scope>NUCLEOTIDE SEQUENCE</scope>
    <source>
        <strain evidence="1">NRRL 25174</strain>
    </source>
</reference>
<name>A0A9P5DTY1_9HYPO</name>
<evidence type="ECO:0000313" key="1">
    <source>
        <dbReference type="EMBL" id="KAF4334664.1"/>
    </source>
</evidence>
<dbReference type="Proteomes" id="UP000730481">
    <property type="component" value="Unassembled WGS sequence"/>
</dbReference>
<accession>A0A9P5DTY1</accession>
<evidence type="ECO:0000313" key="2">
    <source>
        <dbReference type="Proteomes" id="UP000730481"/>
    </source>
</evidence>
<keyword evidence="2" id="KW-1185">Reference proteome</keyword>
<comment type="caution">
    <text evidence="1">The sequence shown here is derived from an EMBL/GenBank/DDBJ whole genome shotgun (WGS) entry which is preliminary data.</text>
</comment>
<sequence>MNIQSLATEVLGNILSFVRNDRNGQEAIQQCRLVSRCFNNAASPFLFPEISVYLTSKSFARLEDICYHPIFSKSVQKVIIITSYYETELACDRPLFMREAKARLLRHVESLERLRSYQNKYAHTQEQYERLSDMAWGTSPEFDQLFNDEVDESSPTPVQKLFLKLYDIYKQLYDDQQRLRESDNHISRLCAALSSLSNLVSLELNDVKNLGGMEHLDAADFVHTGYDDAVLQHFSPIIRKSRWCGSFYTIHTTTPPVEMLGLLCSQLAEKELKPKTVHLRLVPPPSMQAWQLSPAQQTGVEALVSQTTKLTITVDFDARSFELKECPRHEMLALFSITRSFLSARNLEHMRIEFPGYPPLDRRPTVSLTDVLPLDFTWPQLKSLHLHNQPFTVPEIESMVTWRCGKVRTIDLQACWLLAGEWAAVEHIIRLYRYIEKHSIKYSKGGD</sequence>
<protein>
    <submittedName>
        <fullName evidence="1">Uncharacterized protein</fullName>
    </submittedName>
</protein>
<dbReference type="EMBL" id="PVQB02000657">
    <property type="protein sequence ID" value="KAF4334664.1"/>
    <property type="molecule type" value="Genomic_DNA"/>
</dbReference>
<dbReference type="AlphaFoldDB" id="A0A9P5DTY1"/>
<proteinExistence type="predicted"/>
<reference evidence="1" key="2">
    <citation type="submission" date="2020-02" db="EMBL/GenBank/DDBJ databases">
        <title>Identification and distribution of gene clusters putatively required for synthesis of sphingolipid metabolism inhibitors in phylogenetically diverse species of the filamentous fungus Fusarium.</title>
        <authorList>
            <person name="Kim H.-S."/>
            <person name="Busman M."/>
            <person name="Brown D.W."/>
            <person name="Divon H."/>
            <person name="Uhlig S."/>
            <person name="Proctor R.H."/>
        </authorList>
    </citation>
    <scope>NUCLEOTIDE SEQUENCE</scope>
    <source>
        <strain evidence="1">NRRL 25174</strain>
    </source>
</reference>